<gene>
    <name evidence="10" type="primary">Orct2</name>
    <name evidence="10" type="ORF">GZH46_00407</name>
</gene>
<feature type="transmembrane region" description="Helical" evidence="6">
    <location>
        <begin position="613"/>
        <end position="634"/>
    </location>
</feature>
<feature type="transmembrane region" description="Helical" evidence="6">
    <location>
        <begin position="506"/>
        <end position="523"/>
    </location>
</feature>
<dbReference type="Gene3D" id="2.170.140.10">
    <property type="entry name" value="Chitin binding domain"/>
    <property type="match status" value="1"/>
</dbReference>
<dbReference type="SMART" id="SM00155">
    <property type="entry name" value="PLDc"/>
    <property type="match status" value="1"/>
</dbReference>
<sequence>DQVLFFPDVNFPCPQLTRRMKTNLVQGRRTECSKRGCHYLHGRSHEPQSGLLSILRVLASAQFTVDLCIFIISFPTLADLLIDLHRNNVKVRIITDGSEDEAIASKCEELRNEGIVIKSNVRGLGALMHHKFAIVDNRTVLTGSFNWTKKAIISNYDNVLVTSATNLTSAATPQAAANVDGIANINNNNKYGSSLSSVECINTNTFSPTVRILPSQETTQSVKLIAIKNLQPATTMDNHTDINGNFLNHISNNKALMEDGSLERLKMSHDNHDNNNFETTTNEKSKLDLSQRFDSTPTATTKTKRTKKTAHIDRRNYNDHDSDDNDTSSNISVEKSKQPIKVSDIIGDFGVYQIVVVLFAALRAMCTSMDALSGPFLAPNIKNFQCELCDRSSTGPGILPIDMMANSLATDVTINNLRQHHQMATQYARNNNNCSIRMLNKLGIMDDYVMDTSQCYFTSSMGAKDDRIMCTRWSFVHSSGYQNMHSLTIEQSLVCDREWLKSLSNSMYFVGNTIGLLFWGVISDKFGRKTAYVCSHIVTLVFGFSALFAKSMCTFILLRSIGAFGMIGELIPRSILVEIVAARYRYVCSVICQIGWATGLVLVPLVATYNPGYRFILGVPVTISALMLPWLIWLPESARWLMAHGNYLRARAELIRAATINGKLVPDIDAKIQQLNRQVLHEEMTLSEGGGGEGGEHSTEGRQSLSISDSNKKRRIGILPSMVAIFTNRRLCRDTLSVFVLLFMAEVVYFSLTLNVADLGGSLYINFIVSGLVEFVSIGVCGLLLAHVSRRACLSLLLLASTLSYLAMAICNAYFGDMDSNNSDNGTMITLIVNGFGKLTAIGNLMVIILVSQEVFPTIIRQFGTSLCVTIGKLGSAVAPFTHELGQMIGQVYCFSMFSVLCLLCAIIPFALLSETGKRELPDTVIDVEQQHQQQQQERSTRRASVAAHRIQLSIQLIDAQGVKGSILDVGVSKTSSGSSDFSVASRFRQLQRQQYEQRQQQTIVKQVQPVISSVSSSQSVTTGSSSQEIVPQTNTVEVIETNNQRKENQIQQQPQQQQQTEIEQQQQTVYGAVDGVPGVDFPGFTSIPNTKFTCSDKQLEIGLYADEETGCQVYHMCYSGRRESFLCGIGTVFNQAILACDFWYSVRCAESSRYYSANADFGKSVPERSNLQSVSKQSAVTLTQQSSAAKFSPQLSSQSSNSSRESNFVSVNSVKRPVAQSAVSNFQSTFIQQQQGGVKGGSTLVRLPQQQVSVGKTSVSRQTGEQSVWAKARQKQQQQQQLLLNKRSGPPEIVVASSNHRDTPFVAPINNDENDDIIGVATSEQVQQAQRSQGLQQQQQQQQQRQRQADSNSTSFTGTTATSDDWKPYIRTKQPSHTVSNAVKNHTQTTSVENNHNNNSNSNSAAVVSTTNTTIDREKLSAETTTVLPTSNITDTRAVASLSSTSLPDVQIEQPDINGTNNNSNANSSDNTTNNISVGVGLTVES</sequence>
<reference evidence="10 11" key="1">
    <citation type="submission" date="2020-10" db="EMBL/GenBank/DDBJ databases">
        <authorList>
            <person name="Klimov P.B."/>
            <person name="Dyachkov S.M."/>
            <person name="Chetverikov P.E."/>
        </authorList>
    </citation>
    <scope>NUCLEOTIDE SEQUENCE [LARGE SCALE GENOMIC DNA]</scope>
    <source>
        <strain evidence="10">BMOC 18-1129-001#AD2665</strain>
        <tissue evidence="10">Entire mites</tissue>
    </source>
</reference>
<evidence type="ECO:0000256" key="6">
    <source>
        <dbReference type="SAM" id="Phobius"/>
    </source>
</evidence>
<dbReference type="SUPFAM" id="SSF57625">
    <property type="entry name" value="Invertebrate chitin-binding proteins"/>
    <property type="match status" value="1"/>
</dbReference>
<feature type="compositionally biased region" description="Low complexity" evidence="5">
    <location>
        <begin position="1459"/>
        <end position="1476"/>
    </location>
</feature>
<dbReference type="InterPro" id="IPR025202">
    <property type="entry name" value="PLD-like_dom"/>
</dbReference>
<feature type="region of interest" description="Disordered" evidence="5">
    <location>
        <begin position="1325"/>
        <end position="1370"/>
    </location>
</feature>
<feature type="transmembrane region" description="Helical" evidence="6">
    <location>
        <begin position="555"/>
        <end position="572"/>
    </location>
</feature>
<organism evidence="10 11">
    <name type="scientific">Fragariocoptes setiger</name>
    <dbReference type="NCBI Taxonomy" id="1670756"/>
    <lineage>
        <taxon>Eukaryota</taxon>
        <taxon>Metazoa</taxon>
        <taxon>Ecdysozoa</taxon>
        <taxon>Arthropoda</taxon>
        <taxon>Chelicerata</taxon>
        <taxon>Arachnida</taxon>
        <taxon>Acari</taxon>
        <taxon>Acariformes</taxon>
        <taxon>Trombidiformes</taxon>
        <taxon>Prostigmata</taxon>
        <taxon>Eupodina</taxon>
        <taxon>Eriophyoidea</taxon>
        <taxon>Phytoptidae</taxon>
        <taxon>Fragariocoptes</taxon>
    </lineage>
</organism>
<dbReference type="InterPro" id="IPR036508">
    <property type="entry name" value="Chitin-bd_dom_sf"/>
</dbReference>
<name>A0ABQ7SCA3_9ACAR</name>
<dbReference type="InterPro" id="IPR002557">
    <property type="entry name" value="Chitin-bd_dom"/>
</dbReference>
<dbReference type="SUPFAM" id="SSF103473">
    <property type="entry name" value="MFS general substrate transporter"/>
    <property type="match status" value="1"/>
</dbReference>
<protein>
    <submittedName>
        <fullName evidence="10">Organic cation transporter-like protein</fullName>
    </submittedName>
</protein>
<feature type="transmembrane region" description="Helical" evidence="6">
    <location>
        <begin position="827"/>
        <end position="851"/>
    </location>
</feature>
<feature type="transmembrane region" description="Helical" evidence="6">
    <location>
        <begin position="793"/>
        <end position="815"/>
    </location>
</feature>
<keyword evidence="3 6" id="KW-1133">Transmembrane helix</keyword>
<feature type="compositionally biased region" description="Basic and acidic residues" evidence="5">
    <location>
        <begin position="310"/>
        <end position="320"/>
    </location>
</feature>
<evidence type="ECO:0000259" key="8">
    <source>
        <dbReference type="PROSITE" id="PS50850"/>
    </source>
</evidence>
<proteinExistence type="predicted"/>
<evidence type="ECO:0000259" key="7">
    <source>
        <dbReference type="PROSITE" id="PS50035"/>
    </source>
</evidence>
<dbReference type="Gene3D" id="3.30.870.10">
    <property type="entry name" value="Endonuclease Chain A"/>
    <property type="match status" value="1"/>
</dbReference>
<keyword evidence="2 6" id="KW-0812">Transmembrane</keyword>
<comment type="caution">
    <text evidence="10">The sequence shown here is derived from an EMBL/GenBank/DDBJ whole genome shotgun (WGS) entry which is preliminary data.</text>
</comment>
<feature type="transmembrane region" description="Helical" evidence="6">
    <location>
        <begin position="736"/>
        <end position="757"/>
    </location>
</feature>
<keyword evidence="4 6" id="KW-0472">Membrane</keyword>
<dbReference type="InterPro" id="IPR036259">
    <property type="entry name" value="MFS_trans_sf"/>
</dbReference>
<feature type="compositionally biased region" description="Low complexity" evidence="5">
    <location>
        <begin position="1326"/>
        <end position="1347"/>
    </location>
</feature>
<feature type="compositionally biased region" description="Basic and acidic residues" evidence="5">
    <location>
        <begin position="267"/>
        <end position="291"/>
    </location>
</feature>
<feature type="non-terminal residue" evidence="10">
    <location>
        <position position="1"/>
    </location>
</feature>
<keyword evidence="11" id="KW-1185">Reference proteome</keyword>
<dbReference type="Pfam" id="PF13091">
    <property type="entry name" value="PLDc_2"/>
    <property type="match status" value="1"/>
</dbReference>
<accession>A0ABQ7SCA3</accession>
<feature type="domain" description="Major facilitator superfamily (MFS) profile" evidence="8">
    <location>
        <begin position="451"/>
        <end position="917"/>
    </location>
</feature>
<dbReference type="PANTHER" id="PTHR24064">
    <property type="entry name" value="SOLUTE CARRIER FAMILY 22 MEMBER"/>
    <property type="match status" value="1"/>
</dbReference>
<feature type="transmembrane region" description="Helical" evidence="6">
    <location>
        <begin position="530"/>
        <end position="549"/>
    </location>
</feature>
<evidence type="ECO:0000313" key="11">
    <source>
        <dbReference type="Proteomes" id="UP000825002"/>
    </source>
</evidence>
<dbReference type="Pfam" id="PF00083">
    <property type="entry name" value="Sugar_tr"/>
    <property type="match status" value="1"/>
</dbReference>
<dbReference type="InterPro" id="IPR001736">
    <property type="entry name" value="PLipase_D/transphosphatidylase"/>
</dbReference>
<dbReference type="SUPFAM" id="SSF56024">
    <property type="entry name" value="Phospholipase D/nuclease"/>
    <property type="match status" value="1"/>
</dbReference>
<dbReference type="Proteomes" id="UP000825002">
    <property type="component" value="Unassembled WGS sequence"/>
</dbReference>
<feature type="transmembrane region" description="Helical" evidence="6">
    <location>
        <begin position="888"/>
        <end position="913"/>
    </location>
</feature>
<evidence type="ECO:0000256" key="2">
    <source>
        <dbReference type="ARBA" id="ARBA00022692"/>
    </source>
</evidence>
<dbReference type="InterPro" id="IPR020846">
    <property type="entry name" value="MFS_dom"/>
</dbReference>
<feature type="region of interest" description="Disordered" evidence="5">
    <location>
        <begin position="686"/>
        <end position="708"/>
    </location>
</feature>
<dbReference type="Gene3D" id="1.20.1250.20">
    <property type="entry name" value="MFS general substrate transporter like domains"/>
    <property type="match status" value="1"/>
</dbReference>
<evidence type="ECO:0000256" key="5">
    <source>
        <dbReference type="SAM" id="MobiDB-lite"/>
    </source>
</evidence>
<feature type="transmembrane region" description="Helical" evidence="6">
    <location>
        <begin position="584"/>
        <end position="607"/>
    </location>
</feature>
<feature type="region of interest" description="Disordered" evidence="5">
    <location>
        <begin position="1445"/>
        <end position="1487"/>
    </location>
</feature>
<evidence type="ECO:0000256" key="3">
    <source>
        <dbReference type="ARBA" id="ARBA00022989"/>
    </source>
</evidence>
<evidence type="ECO:0000256" key="4">
    <source>
        <dbReference type="ARBA" id="ARBA00023136"/>
    </source>
</evidence>
<evidence type="ECO:0000256" key="1">
    <source>
        <dbReference type="ARBA" id="ARBA00004141"/>
    </source>
</evidence>
<evidence type="ECO:0000313" key="10">
    <source>
        <dbReference type="EMBL" id="KAG9511040.1"/>
    </source>
</evidence>
<feature type="domain" description="Chitin-binding type-2" evidence="9">
    <location>
        <begin position="1092"/>
        <end position="1151"/>
    </location>
</feature>
<dbReference type="PROSITE" id="PS50850">
    <property type="entry name" value="MFS"/>
    <property type="match status" value="1"/>
</dbReference>
<dbReference type="Pfam" id="PF01607">
    <property type="entry name" value="CBM_14"/>
    <property type="match status" value="1"/>
</dbReference>
<dbReference type="EMBL" id="JAIFTH010000040">
    <property type="protein sequence ID" value="KAG9511040.1"/>
    <property type="molecule type" value="Genomic_DNA"/>
</dbReference>
<feature type="compositionally biased region" description="Polar residues" evidence="5">
    <location>
        <begin position="1350"/>
        <end position="1364"/>
    </location>
</feature>
<dbReference type="PROSITE" id="PS50035">
    <property type="entry name" value="PLD"/>
    <property type="match status" value="1"/>
</dbReference>
<dbReference type="InterPro" id="IPR005828">
    <property type="entry name" value="MFS_sugar_transport-like"/>
</dbReference>
<feature type="region of interest" description="Disordered" evidence="5">
    <location>
        <begin position="267"/>
        <end position="335"/>
    </location>
</feature>
<dbReference type="PROSITE" id="PS50940">
    <property type="entry name" value="CHIT_BIND_II"/>
    <property type="match status" value="1"/>
</dbReference>
<evidence type="ECO:0000259" key="9">
    <source>
        <dbReference type="PROSITE" id="PS50940"/>
    </source>
</evidence>
<dbReference type="SMART" id="SM00494">
    <property type="entry name" value="ChtBD2"/>
    <property type="match status" value="1"/>
</dbReference>
<feature type="domain" description="PLD phosphodiesterase" evidence="7">
    <location>
        <begin position="124"/>
        <end position="151"/>
    </location>
</feature>
<feature type="transmembrane region" description="Helical" evidence="6">
    <location>
        <begin position="763"/>
        <end position="786"/>
    </location>
</feature>
<comment type="subcellular location">
    <subcellularLocation>
        <location evidence="1">Membrane</location>
        <topology evidence="1">Multi-pass membrane protein</topology>
    </subcellularLocation>
</comment>